<evidence type="ECO:0000313" key="2">
    <source>
        <dbReference type="EMBL" id="MDF0749091.1"/>
    </source>
</evidence>
<dbReference type="RefSeq" id="WP_275704579.1">
    <property type="nucleotide sequence ID" value="NZ_JANCMW010000001.1"/>
</dbReference>
<evidence type="ECO:0000313" key="3">
    <source>
        <dbReference type="Proteomes" id="UP001143391"/>
    </source>
</evidence>
<accession>A0ABT5Y5Z4</accession>
<dbReference type="Proteomes" id="UP001143391">
    <property type="component" value="Unassembled WGS sequence"/>
</dbReference>
<comment type="caution">
    <text evidence="2">The sequence shown here is derived from an EMBL/GenBank/DDBJ whole genome shotgun (WGS) entry which is preliminary data.</text>
</comment>
<feature type="compositionally biased region" description="Polar residues" evidence="1">
    <location>
        <begin position="11"/>
        <end position="22"/>
    </location>
</feature>
<organism evidence="2 3">
    <name type="scientific">Marinobacter iranensis</name>
    <dbReference type="NCBI Taxonomy" id="2962607"/>
    <lineage>
        <taxon>Bacteria</taxon>
        <taxon>Pseudomonadati</taxon>
        <taxon>Pseudomonadota</taxon>
        <taxon>Gammaproteobacteria</taxon>
        <taxon>Pseudomonadales</taxon>
        <taxon>Marinobacteraceae</taxon>
        <taxon>Marinobacter</taxon>
    </lineage>
</organism>
<keyword evidence="3" id="KW-1185">Reference proteome</keyword>
<sequence>MREIVQKALSAMSQRKTTQSAQARRRASETTTQSAPSEDWGMSPEDALRANTVARYK</sequence>
<dbReference type="EMBL" id="JANCMW010000001">
    <property type="protein sequence ID" value="MDF0749091.1"/>
    <property type="molecule type" value="Genomic_DNA"/>
</dbReference>
<reference evidence="2" key="1">
    <citation type="submission" date="2022-07" db="EMBL/GenBank/DDBJ databases">
        <title>Marinobacter iranensis a new bacterium isolate from a hipersaline lake in Iran.</title>
        <authorList>
            <person name="Mohammad A.M.A."/>
            <person name="Cristina S.-P."/>
            <person name="Antonio V."/>
        </authorList>
    </citation>
    <scope>NUCLEOTIDE SEQUENCE</scope>
    <source>
        <strain evidence="2">71-i</strain>
    </source>
</reference>
<gene>
    <name evidence="2" type="ORF">NLU14_02475</name>
</gene>
<feature type="region of interest" description="Disordered" evidence="1">
    <location>
        <begin position="1"/>
        <end position="57"/>
    </location>
</feature>
<proteinExistence type="predicted"/>
<name>A0ABT5Y5Z4_9GAMM</name>
<evidence type="ECO:0000256" key="1">
    <source>
        <dbReference type="SAM" id="MobiDB-lite"/>
    </source>
</evidence>
<protein>
    <submittedName>
        <fullName evidence="2">Uncharacterized protein</fullName>
    </submittedName>
</protein>